<dbReference type="AlphaFoldDB" id="A0A8J5K3E5"/>
<accession>A0A8J5K3E5</accession>
<dbReference type="EMBL" id="JAHLQT010022636">
    <property type="protein sequence ID" value="KAG7166315.1"/>
    <property type="molecule type" value="Genomic_DNA"/>
</dbReference>
<sequence length="517" mass="51434">MAGNVMILMMVLFSTFRVTTAAIRSKTMFKVAWSHNDPFPICTMRIIEMKIISKSACAGECLEDPLCRAFCVKGASCHINGGHLDGRWPGAAVGHIYPGIFTYDYCYAYLEEGDVTSHIVSTSASTVHPEGLYPEFVINGFYCHIPQYHGPLFYCWAADPSDVQGYWRATLDSPQTISTIYVWTRGDGHPTPTFDNVEITFGTSSDFNNPVFDTYPNTALITGEMITFTATSPVTGQYLQINRGGGNAHVTAGGGGAQVTAGGGGAQVTAGGGGAQVTAGGGGAQVTAGGGGAQVTAGRVVPSWTTAGGGGAQVTAGRWCSGNSWRRWCSGNSWRRWCSSNSWKRWCSTAGRGGAQVTAGGGGAQVTAGGGGAQVTAGRGGAQVTAGGGGAQVTAGRGSAQVTAGEGGAQVTAGGGGAQVTAGGGGAQITAGGGGAQVTAGRGGAQVTAGEGGAQVTAGEGGAQVTAGRGGAQVTAGEGGAQIIAGRGGAQVTAGEGGAQVTAGGGAHTALEEVVLK</sequence>
<feature type="chain" id="PRO_5035270136" evidence="1">
    <location>
        <begin position="22"/>
        <end position="517"/>
    </location>
</feature>
<keyword evidence="3" id="KW-1185">Reference proteome</keyword>
<evidence type="ECO:0000256" key="1">
    <source>
        <dbReference type="SAM" id="SignalP"/>
    </source>
</evidence>
<evidence type="ECO:0000313" key="2">
    <source>
        <dbReference type="EMBL" id="KAG7166315.1"/>
    </source>
</evidence>
<comment type="caution">
    <text evidence="2">The sequence shown here is derived from an EMBL/GenBank/DDBJ whole genome shotgun (WGS) entry which is preliminary data.</text>
</comment>
<name>A0A8J5K3E5_HOMAM</name>
<dbReference type="InterPro" id="IPR008979">
    <property type="entry name" value="Galactose-bd-like_sf"/>
</dbReference>
<dbReference type="Proteomes" id="UP000747542">
    <property type="component" value="Unassembled WGS sequence"/>
</dbReference>
<evidence type="ECO:0000313" key="3">
    <source>
        <dbReference type="Proteomes" id="UP000747542"/>
    </source>
</evidence>
<dbReference type="Gene3D" id="2.60.120.260">
    <property type="entry name" value="Galactose-binding domain-like"/>
    <property type="match status" value="1"/>
</dbReference>
<dbReference type="SUPFAM" id="SSF49785">
    <property type="entry name" value="Galactose-binding domain-like"/>
    <property type="match status" value="1"/>
</dbReference>
<proteinExistence type="predicted"/>
<protein>
    <submittedName>
        <fullName evidence="2">Circumsporozoite-like 4</fullName>
    </submittedName>
</protein>
<gene>
    <name evidence="2" type="primary">CS-L4</name>
    <name evidence="2" type="ORF">Hamer_G011145</name>
</gene>
<organism evidence="2 3">
    <name type="scientific">Homarus americanus</name>
    <name type="common">American lobster</name>
    <dbReference type="NCBI Taxonomy" id="6706"/>
    <lineage>
        <taxon>Eukaryota</taxon>
        <taxon>Metazoa</taxon>
        <taxon>Ecdysozoa</taxon>
        <taxon>Arthropoda</taxon>
        <taxon>Crustacea</taxon>
        <taxon>Multicrustacea</taxon>
        <taxon>Malacostraca</taxon>
        <taxon>Eumalacostraca</taxon>
        <taxon>Eucarida</taxon>
        <taxon>Decapoda</taxon>
        <taxon>Pleocyemata</taxon>
        <taxon>Astacidea</taxon>
        <taxon>Nephropoidea</taxon>
        <taxon>Nephropidae</taxon>
        <taxon>Homarus</taxon>
    </lineage>
</organism>
<keyword evidence="1" id="KW-0732">Signal</keyword>
<feature type="signal peptide" evidence="1">
    <location>
        <begin position="1"/>
        <end position="21"/>
    </location>
</feature>
<reference evidence="2" key="1">
    <citation type="journal article" date="2021" name="Sci. Adv.">
        <title>The American lobster genome reveals insights on longevity, neural, and immune adaptations.</title>
        <authorList>
            <person name="Polinski J.M."/>
            <person name="Zimin A.V."/>
            <person name="Clark K.F."/>
            <person name="Kohn A.B."/>
            <person name="Sadowski N."/>
            <person name="Timp W."/>
            <person name="Ptitsyn A."/>
            <person name="Khanna P."/>
            <person name="Romanova D.Y."/>
            <person name="Williams P."/>
            <person name="Greenwood S.J."/>
            <person name="Moroz L.L."/>
            <person name="Walt D.R."/>
            <person name="Bodnar A.G."/>
        </authorList>
    </citation>
    <scope>NUCLEOTIDE SEQUENCE</scope>
    <source>
        <strain evidence="2">GMGI-L3</strain>
    </source>
</reference>